<name>A0A6J7WZJ0_9CAUD</name>
<dbReference type="EMBL" id="LR798300">
    <property type="protein sequence ID" value="CAB5222152.1"/>
    <property type="molecule type" value="Genomic_DNA"/>
</dbReference>
<accession>A0A6J7WZJ0</accession>
<gene>
    <name evidence="1" type="ORF">UFOVP360_9</name>
</gene>
<protein>
    <submittedName>
        <fullName evidence="1">Uncharacterized protein</fullName>
    </submittedName>
</protein>
<proteinExistence type="predicted"/>
<sequence length="166" mass="17611">MPATYEPIQTYTLGSSASSITFSSIASSWTDLKLVVVPLAASSADGWDMLLRFNNDSSSLYSSTLLRGNGSSADSSRYTSVTSLKSATGLNQTIPFFWSYDIFSYAGSTNKTALYSVSADTNGGGVKAQWVGLYRSTTAISRIDILPEVGSFNTGTTATLYGIKNA</sequence>
<evidence type="ECO:0000313" key="1">
    <source>
        <dbReference type="EMBL" id="CAB5222152.1"/>
    </source>
</evidence>
<reference evidence="1" key="1">
    <citation type="submission" date="2020-05" db="EMBL/GenBank/DDBJ databases">
        <authorList>
            <person name="Chiriac C."/>
            <person name="Salcher M."/>
            <person name="Ghai R."/>
            <person name="Kavagutti S V."/>
        </authorList>
    </citation>
    <scope>NUCLEOTIDE SEQUENCE</scope>
</reference>
<organism evidence="1">
    <name type="scientific">uncultured Caudovirales phage</name>
    <dbReference type="NCBI Taxonomy" id="2100421"/>
    <lineage>
        <taxon>Viruses</taxon>
        <taxon>Duplodnaviria</taxon>
        <taxon>Heunggongvirae</taxon>
        <taxon>Uroviricota</taxon>
        <taxon>Caudoviricetes</taxon>
        <taxon>Peduoviridae</taxon>
        <taxon>Maltschvirus</taxon>
        <taxon>Maltschvirus maltsch</taxon>
    </lineage>
</organism>